<evidence type="ECO:0000313" key="5">
    <source>
        <dbReference type="EMBL" id="MBM6400417.1"/>
    </source>
</evidence>
<keyword evidence="2" id="KW-0119">Carbohydrate metabolism</keyword>
<keyword evidence="1" id="KW-0378">Hydrolase</keyword>
<comment type="caution">
    <text evidence="5">The sequence shown here is derived from an EMBL/GenBank/DDBJ whole genome shotgun (WGS) entry which is preliminary data.</text>
</comment>
<evidence type="ECO:0000256" key="1">
    <source>
        <dbReference type="ARBA" id="ARBA00023295"/>
    </source>
</evidence>
<dbReference type="Proteomes" id="UP001430172">
    <property type="component" value="Unassembled WGS sequence"/>
</dbReference>
<keyword evidence="1" id="KW-0326">Glycosidase</keyword>
<dbReference type="RefSeq" id="WP_204130882.1">
    <property type="nucleotide sequence ID" value="NZ_JAFDVD010000008.1"/>
</dbReference>
<keyword evidence="2" id="KW-0624">Polysaccharide degradation</keyword>
<dbReference type="InterPro" id="IPR036116">
    <property type="entry name" value="FN3_sf"/>
</dbReference>
<dbReference type="EMBL" id="JAFDVD010000008">
    <property type="protein sequence ID" value="MBM6400417.1"/>
    <property type="molecule type" value="Genomic_DNA"/>
</dbReference>
<accession>A0ABS2CKK3</accession>
<evidence type="ECO:0000256" key="3">
    <source>
        <dbReference type="SAM" id="SignalP"/>
    </source>
</evidence>
<proteinExistence type="predicted"/>
<dbReference type="InterPro" id="IPR013783">
    <property type="entry name" value="Ig-like_fold"/>
</dbReference>
<feature type="chain" id="PRO_5047447056" description="Fibronectin type-III domain-containing protein" evidence="3">
    <location>
        <begin position="32"/>
        <end position="1088"/>
    </location>
</feature>
<dbReference type="PROSITE" id="PS50853">
    <property type="entry name" value="FN3"/>
    <property type="match status" value="1"/>
</dbReference>
<dbReference type="InterPro" id="IPR003961">
    <property type="entry name" value="FN3_dom"/>
</dbReference>
<keyword evidence="3" id="KW-0732">Signal</keyword>
<sequence length="1088" mass="110180">MRARRWVRTVGAALASLALVTGAAAPLTSAAAVPPSAVRAATEDASTPGALHAVRPQRVLDTRSGFGAPAGPRAGGSTTVVPVAGRAGVPSADVAAVTLHVTVADATGNGHVTVFPSGTPLPTASTLNVWAGDVVTNLTTVPLGADGTVSLRYTGSGTVRLVADVSGWVSAGDPVDPGMTVAQAPARLLDTRTGLGAPVGAVPAGGLTRLQVTGRAGVPADVGGVTLNVTVVDPSAGGWLAVTPVDPGAGRASTSSVNFVAGRTIANAVTTALSPTGTVDLRLSPGASAHVVVDVVAHTVAGTPALPGALAPKAPQRLLDTRRDGGIVEPGDTRTVWAGGGAVLNVTAVGAARAGHVVVSAEGTGTPNVSQLTVPVGTARAALVVVPSGADGSIRLTVSSASSVHLVVDQVASLVDQFLVGSLPDPPSGLTATVGPSGVALSWPSSPGARSYEVRRLPDAATGLRTPYRGALVASGVALSATDTTAAPGASYTYAVFALDAAGDASEAAQAVAETTPLRWSSATVSPFTGTPVDVSCPTTTWCLAVGQWGHSWVWSGGSWSASGSLPPGQPGALQFRAVSCATTTSCTAALYTQQVATWSAGAWTVTDLPYGVTDVSCWAATACGLTTDAGSDSGPELLRWQDGAIASTVSVPSRAGATELSCPTSTCHFLTQRGGGVYVHRAVGSTVTTTKLATDYQGELSCATASFCMFLGSDGFRVGSGTSWSARARAEDVHGFNLFSLMDLSCPTTTTCLAVGALGGPTDANALRWNGHTWTAYGLGTGMNTERSLDCASSSSCVVVDLRGRYTRFTGSAFTSRSTFANSTGGFTGLDCTGVSACVATDSYGNVLQWSGGASWPRAVLSEGPSFLDCAGTTCMTTDPSEADWRVRRSGTWGPRVLDRVYGAYGQVVCSSSTSCFLLYSDTVRRWTGSSWGEPGSLGRDLGGTIAVDCPSSTFCLAVGEGGRSATWNGSRWSGRSTAPIDVQADAALDCTSASFCLLSSGQQSAVWSGAGWRPPVATPGYVSGVGCQSPTRCFATSWDHLVAWDGTQWARTSMLVGDEWFGNTQIRCVGTAQCVVASGTRTWWTS</sequence>
<dbReference type="SUPFAM" id="SSF49265">
    <property type="entry name" value="Fibronectin type III"/>
    <property type="match status" value="1"/>
</dbReference>
<reference evidence="5" key="1">
    <citation type="submission" date="2021-02" db="EMBL/GenBank/DDBJ databases">
        <title>Phycicoccus sp. MQZ13P-5T, whole genome shotgun sequence.</title>
        <authorList>
            <person name="Tuo L."/>
        </authorList>
    </citation>
    <scope>NUCLEOTIDE SEQUENCE</scope>
    <source>
        <strain evidence="5">MQZ13P-5</strain>
    </source>
</reference>
<gene>
    <name evidence="5" type="ORF">JQN70_08480</name>
</gene>
<organism evidence="5 6">
    <name type="scientific">Phycicoccus sonneratiae</name>
    <dbReference type="NCBI Taxonomy" id="2807628"/>
    <lineage>
        <taxon>Bacteria</taxon>
        <taxon>Bacillati</taxon>
        <taxon>Actinomycetota</taxon>
        <taxon>Actinomycetes</taxon>
        <taxon>Micrococcales</taxon>
        <taxon>Intrasporangiaceae</taxon>
        <taxon>Phycicoccus</taxon>
    </lineage>
</organism>
<evidence type="ECO:0000256" key="2">
    <source>
        <dbReference type="ARBA" id="ARBA00023326"/>
    </source>
</evidence>
<evidence type="ECO:0000259" key="4">
    <source>
        <dbReference type="PROSITE" id="PS50853"/>
    </source>
</evidence>
<dbReference type="Gene3D" id="2.60.40.10">
    <property type="entry name" value="Immunoglobulins"/>
    <property type="match status" value="1"/>
</dbReference>
<name>A0ABS2CKK3_9MICO</name>
<feature type="domain" description="Fibronectin type-III" evidence="4">
    <location>
        <begin position="423"/>
        <end position="519"/>
    </location>
</feature>
<feature type="signal peptide" evidence="3">
    <location>
        <begin position="1"/>
        <end position="31"/>
    </location>
</feature>
<protein>
    <recommendedName>
        <fullName evidence="4">Fibronectin type-III domain-containing protein</fullName>
    </recommendedName>
</protein>
<evidence type="ECO:0000313" key="6">
    <source>
        <dbReference type="Proteomes" id="UP001430172"/>
    </source>
</evidence>
<keyword evidence="6" id="KW-1185">Reference proteome</keyword>